<evidence type="ECO:0000256" key="7">
    <source>
        <dbReference type="SAM" id="MobiDB-lite"/>
    </source>
</evidence>
<comment type="caution">
    <text evidence="9">The sequence shown here is derived from an EMBL/GenBank/DDBJ whole genome shotgun (WGS) entry which is preliminary data.</text>
</comment>
<reference evidence="9" key="2">
    <citation type="journal article" date="2023" name="Science">
        <title>Genomic signatures of disease resistance in endangered staghorn corals.</title>
        <authorList>
            <person name="Vollmer S.V."/>
            <person name="Selwyn J.D."/>
            <person name="Despard B.A."/>
            <person name="Roesel C.L."/>
        </authorList>
    </citation>
    <scope>NUCLEOTIDE SEQUENCE</scope>
    <source>
        <strain evidence="9">K2</strain>
    </source>
</reference>
<dbReference type="InterPro" id="IPR020479">
    <property type="entry name" value="HD_metazoa"/>
</dbReference>
<dbReference type="CDD" id="cd00086">
    <property type="entry name" value="homeodomain"/>
    <property type="match status" value="1"/>
</dbReference>
<reference evidence="9" key="1">
    <citation type="journal article" date="2023" name="G3 (Bethesda)">
        <title>Whole genome assembly and annotation of the endangered Caribbean coral Acropora cervicornis.</title>
        <authorList>
            <person name="Selwyn J.D."/>
            <person name="Vollmer S.V."/>
        </authorList>
    </citation>
    <scope>NUCLEOTIDE SEQUENCE</scope>
    <source>
        <strain evidence="9">K2</strain>
    </source>
</reference>
<evidence type="ECO:0000256" key="6">
    <source>
        <dbReference type="RuleBase" id="RU000682"/>
    </source>
</evidence>
<feature type="region of interest" description="Disordered" evidence="7">
    <location>
        <begin position="55"/>
        <end position="85"/>
    </location>
</feature>
<keyword evidence="3 5" id="KW-0371">Homeobox</keyword>
<dbReference type="Pfam" id="PF00046">
    <property type="entry name" value="Homeodomain"/>
    <property type="match status" value="1"/>
</dbReference>
<dbReference type="PANTHER" id="PTHR24333:SF5">
    <property type="entry name" value="VENT HOMEOBOX"/>
    <property type="match status" value="1"/>
</dbReference>
<dbReference type="SMART" id="SM00389">
    <property type="entry name" value="HOX"/>
    <property type="match status" value="1"/>
</dbReference>
<evidence type="ECO:0000256" key="5">
    <source>
        <dbReference type="PROSITE-ProRule" id="PRU00108"/>
    </source>
</evidence>
<dbReference type="GO" id="GO:0005634">
    <property type="term" value="C:nucleus"/>
    <property type="evidence" value="ECO:0007669"/>
    <property type="project" value="UniProtKB-SubCell"/>
</dbReference>
<evidence type="ECO:0000256" key="1">
    <source>
        <dbReference type="ARBA" id="ARBA00004123"/>
    </source>
</evidence>
<feature type="DNA-binding region" description="Homeobox" evidence="5">
    <location>
        <begin position="90"/>
        <end position="149"/>
    </location>
</feature>
<dbReference type="InterPro" id="IPR001356">
    <property type="entry name" value="HD"/>
</dbReference>
<dbReference type="Proteomes" id="UP001249851">
    <property type="component" value="Unassembled WGS sequence"/>
</dbReference>
<dbReference type="PROSITE" id="PS50071">
    <property type="entry name" value="HOMEOBOX_2"/>
    <property type="match status" value="1"/>
</dbReference>
<protein>
    <submittedName>
        <fullName evidence="9">T-cell leukemia homeobox protein 1</fullName>
    </submittedName>
</protein>
<evidence type="ECO:0000256" key="4">
    <source>
        <dbReference type="ARBA" id="ARBA00023242"/>
    </source>
</evidence>
<evidence type="ECO:0000313" key="9">
    <source>
        <dbReference type="EMBL" id="KAK2570098.1"/>
    </source>
</evidence>
<dbReference type="SUPFAM" id="SSF46689">
    <property type="entry name" value="Homeodomain-like"/>
    <property type="match status" value="1"/>
</dbReference>
<keyword evidence="10" id="KW-1185">Reference proteome</keyword>
<accession>A0AAD9QZF6</accession>
<feature type="compositionally biased region" description="Basic and acidic residues" evidence="7">
    <location>
        <begin position="75"/>
        <end position="85"/>
    </location>
</feature>
<dbReference type="AlphaFoldDB" id="A0AAD9QZF6"/>
<dbReference type="PRINTS" id="PR00024">
    <property type="entry name" value="HOMEOBOX"/>
</dbReference>
<name>A0AAD9QZF6_ACRCE</name>
<evidence type="ECO:0000256" key="3">
    <source>
        <dbReference type="ARBA" id="ARBA00023155"/>
    </source>
</evidence>
<evidence type="ECO:0000259" key="8">
    <source>
        <dbReference type="PROSITE" id="PS50071"/>
    </source>
</evidence>
<comment type="subcellular location">
    <subcellularLocation>
        <location evidence="1 5 6">Nucleus</location>
    </subcellularLocation>
</comment>
<dbReference type="InterPro" id="IPR009057">
    <property type="entry name" value="Homeodomain-like_sf"/>
</dbReference>
<dbReference type="EMBL" id="JARQWQ010000008">
    <property type="protein sequence ID" value="KAK2570098.1"/>
    <property type="molecule type" value="Genomic_DNA"/>
</dbReference>
<dbReference type="Gene3D" id="1.10.10.60">
    <property type="entry name" value="Homeodomain-like"/>
    <property type="match status" value="1"/>
</dbReference>
<dbReference type="PANTHER" id="PTHR24333">
    <property type="entry name" value="HOMEO BOX HB9 LIKE A-RELATED"/>
    <property type="match status" value="1"/>
</dbReference>
<proteinExistence type="predicted"/>
<keyword evidence="4 5" id="KW-0539">Nucleus</keyword>
<organism evidence="9 10">
    <name type="scientific">Acropora cervicornis</name>
    <name type="common">Staghorn coral</name>
    <dbReference type="NCBI Taxonomy" id="6130"/>
    <lineage>
        <taxon>Eukaryota</taxon>
        <taxon>Metazoa</taxon>
        <taxon>Cnidaria</taxon>
        <taxon>Anthozoa</taxon>
        <taxon>Hexacorallia</taxon>
        <taxon>Scleractinia</taxon>
        <taxon>Astrocoeniina</taxon>
        <taxon>Acroporidae</taxon>
        <taxon>Acropora</taxon>
    </lineage>
</organism>
<feature type="domain" description="Homeobox" evidence="8">
    <location>
        <begin position="88"/>
        <end position="148"/>
    </location>
</feature>
<dbReference type="GO" id="GO:0003677">
    <property type="term" value="F:DNA binding"/>
    <property type="evidence" value="ECO:0007669"/>
    <property type="project" value="UniProtKB-UniRule"/>
</dbReference>
<dbReference type="InterPro" id="IPR050848">
    <property type="entry name" value="Homeobox_TF"/>
</dbReference>
<gene>
    <name evidence="9" type="ORF">P5673_004847</name>
</gene>
<dbReference type="InterPro" id="IPR017970">
    <property type="entry name" value="Homeobox_CS"/>
</dbReference>
<keyword evidence="2 5" id="KW-0238">DNA-binding</keyword>
<dbReference type="GO" id="GO:0000981">
    <property type="term" value="F:DNA-binding transcription factor activity, RNA polymerase II-specific"/>
    <property type="evidence" value="ECO:0007669"/>
    <property type="project" value="InterPro"/>
</dbReference>
<dbReference type="PROSITE" id="PS00027">
    <property type="entry name" value="HOMEOBOX_1"/>
    <property type="match status" value="1"/>
</dbReference>
<sequence>MEHCPPSPTTNSKVLKFTIEHILSKEPCGGSISGTGENSRRDWQSYLSGTNFKTSTTSKTLDLSRETSDGANSEGRADPDFRKRSSLDLKKRPRTAFTNEQIKELENEFHKNKYVSVARRIELSKLLKLTETQIKIWFQNRRTKWKRQLAAEMEFTLGPQGYLFPSHPSCRRFQYSLANSSPLSDPRRIQPVTSNSMFYRPTFIPAPGQPITSFYSSIDGF</sequence>
<evidence type="ECO:0000313" key="10">
    <source>
        <dbReference type="Proteomes" id="UP001249851"/>
    </source>
</evidence>
<evidence type="ECO:0000256" key="2">
    <source>
        <dbReference type="ARBA" id="ARBA00023125"/>
    </source>
</evidence>